<dbReference type="Pfam" id="PF00817">
    <property type="entry name" value="IMS"/>
    <property type="match status" value="1"/>
</dbReference>
<dbReference type="Pfam" id="PF11799">
    <property type="entry name" value="IMS_C"/>
    <property type="match status" value="1"/>
</dbReference>
<dbReference type="GO" id="GO:0009432">
    <property type="term" value="P:SOS response"/>
    <property type="evidence" value="ECO:0007669"/>
    <property type="project" value="TreeGrafter"/>
</dbReference>
<evidence type="ECO:0000313" key="4">
    <source>
        <dbReference type="EMBL" id="PXV91797.1"/>
    </source>
</evidence>
<keyword evidence="2" id="KW-0227">DNA damage</keyword>
<comment type="catalytic activity">
    <reaction evidence="2">
        <text>DNA(n) + a 2'-deoxyribonucleoside 5'-triphosphate = DNA(n+1) + diphosphate</text>
        <dbReference type="Rhea" id="RHEA:22508"/>
        <dbReference type="Rhea" id="RHEA-COMP:17339"/>
        <dbReference type="Rhea" id="RHEA-COMP:17340"/>
        <dbReference type="ChEBI" id="CHEBI:33019"/>
        <dbReference type="ChEBI" id="CHEBI:61560"/>
        <dbReference type="ChEBI" id="CHEBI:173112"/>
        <dbReference type="EC" id="2.7.7.7"/>
    </reaction>
</comment>
<keyword evidence="2" id="KW-0963">Cytoplasm</keyword>
<gene>
    <name evidence="2" type="primary">dinB</name>
    <name evidence="4" type="ORF">C8E03_103368</name>
</gene>
<keyword evidence="2" id="KW-0479">Metal-binding</keyword>
<dbReference type="SUPFAM" id="SSF100879">
    <property type="entry name" value="Lesion bypass DNA polymerase (Y-family), little finger domain"/>
    <property type="match status" value="1"/>
</dbReference>
<keyword evidence="2" id="KW-0460">Magnesium</keyword>
<dbReference type="Gene3D" id="3.30.70.270">
    <property type="match status" value="1"/>
</dbReference>
<dbReference type="AlphaFoldDB" id="A0A318ET96"/>
<dbReference type="EMBL" id="QICS01000003">
    <property type="protein sequence ID" value="PXV91797.1"/>
    <property type="molecule type" value="Genomic_DNA"/>
</dbReference>
<dbReference type="GO" id="GO:0006281">
    <property type="term" value="P:DNA repair"/>
    <property type="evidence" value="ECO:0007669"/>
    <property type="project" value="UniProtKB-UniRule"/>
</dbReference>
<dbReference type="PANTHER" id="PTHR11076">
    <property type="entry name" value="DNA REPAIR POLYMERASE UMUC / TRANSFERASE FAMILY MEMBER"/>
    <property type="match status" value="1"/>
</dbReference>
<evidence type="ECO:0000256" key="2">
    <source>
        <dbReference type="HAMAP-Rule" id="MF_01113"/>
    </source>
</evidence>
<evidence type="ECO:0000259" key="3">
    <source>
        <dbReference type="PROSITE" id="PS50173"/>
    </source>
</evidence>
<feature type="site" description="Substrate discrimination" evidence="2">
    <location>
        <position position="14"/>
    </location>
</feature>
<feature type="domain" description="UmuC" evidence="3">
    <location>
        <begin position="5"/>
        <end position="194"/>
    </location>
</feature>
<comment type="subunit">
    <text evidence="2">Monomer.</text>
</comment>
<feature type="active site" evidence="2">
    <location>
        <position position="113"/>
    </location>
</feature>
<dbReference type="Gene3D" id="3.40.1170.60">
    <property type="match status" value="1"/>
</dbReference>
<dbReference type="InterPro" id="IPR043128">
    <property type="entry name" value="Rev_trsase/Diguanyl_cyclase"/>
</dbReference>
<dbReference type="InterPro" id="IPR036775">
    <property type="entry name" value="DNA_pol_Y-fam_lit_finger_sf"/>
</dbReference>
<accession>A0A318ET96</accession>
<reference evidence="4 5" key="1">
    <citation type="submission" date="2018-05" db="EMBL/GenBank/DDBJ databases">
        <title>Genomic Encyclopedia of Type Strains, Phase IV (KMG-IV): sequencing the most valuable type-strain genomes for metagenomic binning, comparative biology and taxonomic classification.</title>
        <authorList>
            <person name="Goeker M."/>
        </authorList>
    </citation>
    <scope>NUCLEOTIDE SEQUENCE [LARGE SCALE GENOMIC DNA]</scope>
    <source>
        <strain evidence="4 5">DSM 28816</strain>
    </source>
</reference>
<name>A0A318ET96_9FIRM</name>
<keyword evidence="2" id="KW-0808">Transferase</keyword>
<keyword evidence="2" id="KW-0515">Mutator protein</keyword>
<protein>
    <recommendedName>
        <fullName evidence="2">DNA polymerase IV</fullName>
        <shortName evidence="2">Pol IV</shortName>
        <ecNumber evidence="2">2.7.7.7</ecNumber>
    </recommendedName>
</protein>
<comment type="similarity">
    <text evidence="1 2">Belongs to the DNA polymerase type-Y family.</text>
</comment>
<dbReference type="Gene3D" id="3.30.1490.100">
    <property type="entry name" value="DNA polymerase, Y-family, little finger domain"/>
    <property type="match status" value="1"/>
</dbReference>
<dbReference type="Proteomes" id="UP000247523">
    <property type="component" value="Unassembled WGS sequence"/>
</dbReference>
<dbReference type="InterPro" id="IPR017961">
    <property type="entry name" value="DNA_pol_Y-fam_little_finger"/>
</dbReference>
<comment type="cofactor">
    <cofactor evidence="2">
        <name>Mg(2+)</name>
        <dbReference type="ChEBI" id="CHEBI:18420"/>
    </cofactor>
    <text evidence="2">Binds 2 magnesium ions per subunit.</text>
</comment>
<keyword evidence="2" id="KW-0235">DNA replication</keyword>
<dbReference type="SUPFAM" id="SSF56672">
    <property type="entry name" value="DNA/RNA polymerases"/>
    <property type="match status" value="1"/>
</dbReference>
<evidence type="ECO:0000313" key="5">
    <source>
        <dbReference type="Proteomes" id="UP000247523"/>
    </source>
</evidence>
<dbReference type="InterPro" id="IPR043502">
    <property type="entry name" value="DNA/RNA_pol_sf"/>
</dbReference>
<organism evidence="4 5">
    <name type="scientific">Lachnotalea glycerini</name>
    <dbReference type="NCBI Taxonomy" id="1763509"/>
    <lineage>
        <taxon>Bacteria</taxon>
        <taxon>Bacillati</taxon>
        <taxon>Bacillota</taxon>
        <taxon>Clostridia</taxon>
        <taxon>Lachnospirales</taxon>
        <taxon>Lachnospiraceae</taxon>
        <taxon>Lachnotalea</taxon>
    </lineage>
</organism>
<comment type="subcellular location">
    <subcellularLocation>
        <location evidence="2">Cytoplasm</location>
    </subcellularLocation>
</comment>
<keyword evidence="2" id="KW-0234">DNA repair</keyword>
<feature type="binding site" evidence="2">
    <location>
        <position position="9"/>
    </location>
    <ligand>
        <name>Mg(2+)</name>
        <dbReference type="ChEBI" id="CHEBI:18420"/>
    </ligand>
</feature>
<dbReference type="GO" id="GO:0003887">
    <property type="term" value="F:DNA-directed DNA polymerase activity"/>
    <property type="evidence" value="ECO:0007669"/>
    <property type="project" value="UniProtKB-UniRule"/>
</dbReference>
<dbReference type="GO" id="GO:0000287">
    <property type="term" value="F:magnesium ion binding"/>
    <property type="evidence" value="ECO:0007669"/>
    <property type="project" value="UniProtKB-UniRule"/>
</dbReference>
<dbReference type="PROSITE" id="PS50173">
    <property type="entry name" value="UMUC"/>
    <property type="match status" value="1"/>
</dbReference>
<dbReference type="GO" id="GO:0006261">
    <property type="term" value="P:DNA-templated DNA replication"/>
    <property type="evidence" value="ECO:0007669"/>
    <property type="project" value="UniProtKB-UniRule"/>
</dbReference>
<dbReference type="InterPro" id="IPR022880">
    <property type="entry name" value="DNApol_IV"/>
</dbReference>
<dbReference type="PANTHER" id="PTHR11076:SF33">
    <property type="entry name" value="DNA POLYMERASE KAPPA"/>
    <property type="match status" value="1"/>
</dbReference>
<evidence type="ECO:0000256" key="1">
    <source>
        <dbReference type="ARBA" id="ARBA00010945"/>
    </source>
</evidence>
<dbReference type="GO" id="GO:0042276">
    <property type="term" value="P:error-prone translesion synthesis"/>
    <property type="evidence" value="ECO:0007669"/>
    <property type="project" value="TreeGrafter"/>
</dbReference>
<sequence>MDRIIFHIDVNSAFLSWSAVNNLIVDPGCMDLRSIPSIIGGNRESRHGIVLAKSVPAKTYQIQTGEPIAQALRKCPTLVIEPPNHELYKEYSKKLFDLLAEYSPDIEQLSIDEGFLDFTPIAHQYSSSVIAATMIKNRIYEELGFTVNIGIAPNKLLAKMASDFKKPNLVHTLFLNEIKDKMWPMPVGELYMAGKASVKTLNMLGIHTIGDLAATSPKLITLHLKSHGQLLWQYANGIDDSPVMPSQVNLKGIGNSITLSFDAVTSEEINHVLLGLAEQVSKRLRLSNQLAGMISVEIKYNDFSTVSHQMQLTTPANTTEQLYHASCILISELWNHNPVRLLGVRTSKLVHEDEPVQMTLFDTVVSEKQLKAEKAMDLIKNKYGNSAIVRGSFLNTPSGKE</sequence>
<dbReference type="EC" id="2.7.7.7" evidence="2"/>
<dbReference type="HAMAP" id="MF_01113">
    <property type="entry name" value="DNApol_IV"/>
    <property type="match status" value="1"/>
</dbReference>
<dbReference type="GO" id="GO:0005829">
    <property type="term" value="C:cytosol"/>
    <property type="evidence" value="ECO:0007669"/>
    <property type="project" value="TreeGrafter"/>
</dbReference>
<comment type="caution">
    <text evidence="4">The sequence shown here is derived from an EMBL/GenBank/DDBJ whole genome shotgun (WGS) entry which is preliminary data.</text>
</comment>
<dbReference type="InterPro" id="IPR050116">
    <property type="entry name" value="DNA_polymerase-Y"/>
</dbReference>
<feature type="binding site" evidence="2">
    <location>
        <position position="112"/>
    </location>
    <ligand>
        <name>Mg(2+)</name>
        <dbReference type="ChEBI" id="CHEBI:18420"/>
    </ligand>
</feature>
<keyword evidence="2" id="KW-0548">Nucleotidyltransferase</keyword>
<comment type="function">
    <text evidence="2">Poorly processive, error-prone DNA polymerase involved in untargeted mutagenesis. Copies undamaged DNA at stalled replication forks, which arise in vivo from mismatched or misaligned primer ends. These misaligned primers can be extended by PolIV. Exhibits no 3'-5' exonuclease (proofreading) activity. May be involved in translesional synthesis, in conjunction with the beta clamp from PolIII.</text>
</comment>
<proteinExistence type="inferred from homology"/>
<dbReference type="RefSeq" id="WP_110290888.1">
    <property type="nucleotide sequence ID" value="NZ_QICS01000003.1"/>
</dbReference>
<keyword evidence="2" id="KW-0238">DNA-binding</keyword>
<keyword evidence="2" id="KW-0239">DNA-directed DNA polymerase</keyword>
<dbReference type="CDD" id="cd03586">
    <property type="entry name" value="PolY_Pol_IV_kappa"/>
    <property type="match status" value="1"/>
</dbReference>
<dbReference type="Gene3D" id="1.10.150.20">
    <property type="entry name" value="5' to 3' exonuclease, C-terminal subdomain"/>
    <property type="match status" value="1"/>
</dbReference>
<dbReference type="GO" id="GO:0003684">
    <property type="term" value="F:damaged DNA binding"/>
    <property type="evidence" value="ECO:0007669"/>
    <property type="project" value="InterPro"/>
</dbReference>
<dbReference type="InterPro" id="IPR001126">
    <property type="entry name" value="UmuC"/>
</dbReference>